<evidence type="ECO:0000313" key="5">
    <source>
        <dbReference type="EMBL" id="MPW26345.1"/>
    </source>
</evidence>
<dbReference type="Proteomes" id="UP000440004">
    <property type="component" value="Unassembled WGS sequence"/>
</dbReference>
<proteinExistence type="predicted"/>
<dbReference type="SUPFAM" id="SSF48008">
    <property type="entry name" value="GntR ligand-binding domain-like"/>
    <property type="match status" value="1"/>
</dbReference>
<dbReference type="Pfam" id="PF07729">
    <property type="entry name" value="FCD"/>
    <property type="match status" value="1"/>
</dbReference>
<dbReference type="AlphaFoldDB" id="A0A6A7KAH5"/>
<dbReference type="InterPro" id="IPR036388">
    <property type="entry name" value="WH-like_DNA-bd_sf"/>
</dbReference>
<keyword evidence="3" id="KW-0804">Transcription</keyword>
<dbReference type="Gene3D" id="1.20.120.530">
    <property type="entry name" value="GntR ligand-binding domain-like"/>
    <property type="match status" value="1"/>
</dbReference>
<keyword evidence="2" id="KW-0238">DNA-binding</keyword>
<dbReference type="InterPro" id="IPR008920">
    <property type="entry name" value="TF_FadR/GntR_C"/>
</dbReference>
<dbReference type="InterPro" id="IPR000524">
    <property type="entry name" value="Tscrpt_reg_HTH_GntR"/>
</dbReference>
<dbReference type="EMBL" id="WHNX01000017">
    <property type="protein sequence ID" value="MPW26345.1"/>
    <property type="molecule type" value="Genomic_DNA"/>
</dbReference>
<evidence type="ECO:0000313" key="6">
    <source>
        <dbReference type="Proteomes" id="UP000440004"/>
    </source>
</evidence>
<evidence type="ECO:0000256" key="3">
    <source>
        <dbReference type="ARBA" id="ARBA00023163"/>
    </source>
</evidence>
<dbReference type="PRINTS" id="PR00035">
    <property type="entry name" value="HTHGNTR"/>
</dbReference>
<protein>
    <submittedName>
        <fullName evidence="5">GntR family transcriptional regulator</fullName>
    </submittedName>
</protein>
<sequence length="241" mass="27978">MDNKKNKKITHISAVDQVCSNLKEGILSGEWTTGTKLPSESDLSALYGVNRLTVRMALQTLSTIGVVETRAGDGTYVKSFSISHIFHHVSDFYYEKKSFEEIYALRRLIEVECCRLAILNATKEEELELKTSLDQYLVAKEEFRKCLTDESLNTLVDEDLLFHYQICLMSHNSVYADVFIFTKNIIRQYLSGIISKKNDLWLQKKYNDDLDDHVSVYKSICEKDFESCKKFYYKTLSMEMF</sequence>
<dbReference type="CDD" id="cd07377">
    <property type="entry name" value="WHTH_GntR"/>
    <property type="match status" value="1"/>
</dbReference>
<evidence type="ECO:0000259" key="4">
    <source>
        <dbReference type="PROSITE" id="PS50949"/>
    </source>
</evidence>
<dbReference type="GO" id="GO:0003677">
    <property type="term" value="F:DNA binding"/>
    <property type="evidence" value="ECO:0007669"/>
    <property type="project" value="UniProtKB-KW"/>
</dbReference>
<name>A0A6A7KAH5_9FIRM</name>
<dbReference type="Gene3D" id="1.10.10.10">
    <property type="entry name" value="Winged helix-like DNA-binding domain superfamily/Winged helix DNA-binding domain"/>
    <property type="match status" value="1"/>
</dbReference>
<reference evidence="5 6" key="1">
    <citation type="submission" date="2019-10" db="EMBL/GenBank/DDBJ databases">
        <title>Alkalibaculum tamaniensis sp.nov., a new alkaliphilic acetogen, isolated on methoxylated aromatics from a mud volcano.</title>
        <authorList>
            <person name="Khomyakova M.A."/>
            <person name="Merkel A.Y."/>
            <person name="Bonch-Osmolovskaya E.A."/>
            <person name="Slobodkin A.I."/>
        </authorList>
    </citation>
    <scope>NUCLEOTIDE SEQUENCE [LARGE SCALE GENOMIC DNA]</scope>
    <source>
        <strain evidence="5 6">M08DMB</strain>
    </source>
</reference>
<dbReference type="Pfam" id="PF00392">
    <property type="entry name" value="GntR"/>
    <property type="match status" value="1"/>
</dbReference>
<evidence type="ECO:0000256" key="1">
    <source>
        <dbReference type="ARBA" id="ARBA00023015"/>
    </source>
</evidence>
<dbReference type="GO" id="GO:0003700">
    <property type="term" value="F:DNA-binding transcription factor activity"/>
    <property type="evidence" value="ECO:0007669"/>
    <property type="project" value="InterPro"/>
</dbReference>
<dbReference type="InterPro" id="IPR036390">
    <property type="entry name" value="WH_DNA-bd_sf"/>
</dbReference>
<dbReference type="InterPro" id="IPR011711">
    <property type="entry name" value="GntR_C"/>
</dbReference>
<dbReference type="PANTHER" id="PTHR43537">
    <property type="entry name" value="TRANSCRIPTIONAL REGULATOR, GNTR FAMILY"/>
    <property type="match status" value="1"/>
</dbReference>
<feature type="domain" description="HTH gntR-type" evidence="4">
    <location>
        <begin position="12"/>
        <end position="80"/>
    </location>
</feature>
<dbReference type="PROSITE" id="PS50949">
    <property type="entry name" value="HTH_GNTR"/>
    <property type="match status" value="1"/>
</dbReference>
<keyword evidence="6" id="KW-1185">Reference proteome</keyword>
<dbReference type="SUPFAM" id="SSF46785">
    <property type="entry name" value="Winged helix' DNA-binding domain"/>
    <property type="match status" value="1"/>
</dbReference>
<dbReference type="SMART" id="SM00345">
    <property type="entry name" value="HTH_GNTR"/>
    <property type="match status" value="1"/>
</dbReference>
<accession>A0A6A7KAH5</accession>
<comment type="caution">
    <text evidence="5">The sequence shown here is derived from an EMBL/GenBank/DDBJ whole genome shotgun (WGS) entry which is preliminary data.</text>
</comment>
<evidence type="ECO:0000256" key="2">
    <source>
        <dbReference type="ARBA" id="ARBA00023125"/>
    </source>
</evidence>
<organism evidence="5 6">
    <name type="scientific">Alkalibaculum sporogenes</name>
    <dbReference type="NCBI Taxonomy" id="2655001"/>
    <lineage>
        <taxon>Bacteria</taxon>
        <taxon>Bacillati</taxon>
        <taxon>Bacillota</taxon>
        <taxon>Clostridia</taxon>
        <taxon>Eubacteriales</taxon>
        <taxon>Eubacteriaceae</taxon>
        <taxon>Alkalibaculum</taxon>
    </lineage>
</organism>
<dbReference type="PANTHER" id="PTHR43537:SF47">
    <property type="entry name" value="REGULATORY PROTEIN GNTR HTH"/>
    <property type="match status" value="1"/>
</dbReference>
<gene>
    <name evidence="5" type="ORF">GC105_11155</name>
</gene>
<keyword evidence="1" id="KW-0805">Transcription regulation</keyword>